<sequence>MPGLRALTILLLLVILCLTRAQNGAPTSTLNIVSISDGPPTTTDHAIVHEPIASAASGSGTPKPGSISQTASAASSHSSSTALKSHSRINTTSHSAVSSSVVISFSSHHTLQPGHTVPVHGLNGSAGHTGAGQQRSAHHRSQSAVAIVFEALGGFAGLLIVLGCGHCLYHYHRTPRYDGVSAAIDRHNLDRELAEMEEALPVSRASYVLPPPPYQGAPKYEDVAQPADQLPERPP</sequence>
<keyword evidence="3" id="KW-0732">Signal</keyword>
<feature type="chain" id="PRO_5020724982" evidence="3">
    <location>
        <begin position="22"/>
        <end position="235"/>
    </location>
</feature>
<evidence type="ECO:0000256" key="1">
    <source>
        <dbReference type="SAM" id="MobiDB-lite"/>
    </source>
</evidence>
<reference evidence="4 5" key="1">
    <citation type="submission" date="2019-02" db="EMBL/GenBank/DDBJ databases">
        <title>Genome sequencing of the rare red list fungi Phellinidium pouzarii.</title>
        <authorList>
            <person name="Buettner E."/>
            <person name="Kellner H."/>
        </authorList>
    </citation>
    <scope>NUCLEOTIDE SEQUENCE [LARGE SCALE GENOMIC DNA]</scope>
    <source>
        <strain evidence="4 5">DSM 108285</strain>
    </source>
</reference>
<feature type="region of interest" description="Disordered" evidence="1">
    <location>
        <begin position="207"/>
        <end position="235"/>
    </location>
</feature>
<accession>A0A4S4LI08</accession>
<evidence type="ECO:0000313" key="5">
    <source>
        <dbReference type="Proteomes" id="UP000308199"/>
    </source>
</evidence>
<dbReference type="EMBL" id="SGPK01000012">
    <property type="protein sequence ID" value="THH11559.1"/>
    <property type="molecule type" value="Genomic_DNA"/>
</dbReference>
<feature type="compositionally biased region" description="Low complexity" evidence="1">
    <location>
        <begin position="66"/>
        <end position="84"/>
    </location>
</feature>
<feature type="transmembrane region" description="Helical" evidence="2">
    <location>
        <begin position="144"/>
        <end position="169"/>
    </location>
</feature>
<evidence type="ECO:0000256" key="2">
    <source>
        <dbReference type="SAM" id="Phobius"/>
    </source>
</evidence>
<evidence type="ECO:0000313" key="4">
    <source>
        <dbReference type="EMBL" id="THH11559.1"/>
    </source>
</evidence>
<feature type="region of interest" description="Disordered" evidence="1">
    <location>
        <begin position="53"/>
        <end position="90"/>
    </location>
</feature>
<evidence type="ECO:0000256" key="3">
    <source>
        <dbReference type="SAM" id="SignalP"/>
    </source>
</evidence>
<keyword evidence="2" id="KW-0812">Transmembrane</keyword>
<keyword evidence="2" id="KW-1133">Transmembrane helix</keyword>
<keyword evidence="2" id="KW-0472">Membrane</keyword>
<organism evidence="4 5">
    <name type="scientific">Phellinidium pouzarii</name>
    <dbReference type="NCBI Taxonomy" id="167371"/>
    <lineage>
        <taxon>Eukaryota</taxon>
        <taxon>Fungi</taxon>
        <taxon>Dikarya</taxon>
        <taxon>Basidiomycota</taxon>
        <taxon>Agaricomycotina</taxon>
        <taxon>Agaricomycetes</taxon>
        <taxon>Hymenochaetales</taxon>
        <taxon>Hymenochaetaceae</taxon>
        <taxon>Phellinidium</taxon>
    </lineage>
</organism>
<dbReference type="AlphaFoldDB" id="A0A4S4LI08"/>
<feature type="region of interest" description="Disordered" evidence="1">
    <location>
        <begin position="113"/>
        <end position="138"/>
    </location>
</feature>
<dbReference type="Proteomes" id="UP000308199">
    <property type="component" value="Unassembled WGS sequence"/>
</dbReference>
<keyword evidence="5" id="KW-1185">Reference proteome</keyword>
<proteinExistence type="predicted"/>
<gene>
    <name evidence="4" type="ORF">EW145_g581</name>
</gene>
<feature type="signal peptide" evidence="3">
    <location>
        <begin position="1"/>
        <end position="21"/>
    </location>
</feature>
<comment type="caution">
    <text evidence="4">The sequence shown here is derived from an EMBL/GenBank/DDBJ whole genome shotgun (WGS) entry which is preliminary data.</text>
</comment>
<dbReference type="OrthoDB" id="3066970at2759"/>
<protein>
    <submittedName>
        <fullName evidence="4">Uncharacterized protein</fullName>
    </submittedName>
</protein>
<name>A0A4S4LI08_9AGAM</name>